<reference evidence="2 3" key="1">
    <citation type="submission" date="2023-11" db="EMBL/GenBank/DDBJ databases">
        <title>Plant-associative lifestyle of Vibrio porteresiae and its evolutionary dynamics.</title>
        <authorList>
            <person name="Rameshkumar N."/>
            <person name="Kirti K."/>
        </authorList>
    </citation>
    <scope>NUCLEOTIDE SEQUENCE [LARGE SCALE GENOMIC DNA]</scope>
    <source>
        <strain evidence="2 3">MSSRF30</strain>
    </source>
</reference>
<dbReference type="RefSeq" id="WP_261895365.1">
    <property type="nucleotide sequence ID" value="NZ_AP024895.1"/>
</dbReference>
<evidence type="ECO:0000313" key="2">
    <source>
        <dbReference type="EMBL" id="WPC74987.1"/>
    </source>
</evidence>
<keyword evidence="1" id="KW-0732">Signal</keyword>
<gene>
    <name evidence="2" type="ORF">R8Z52_07265</name>
</gene>
<dbReference type="EMBL" id="CP138203">
    <property type="protein sequence ID" value="WPC74987.1"/>
    <property type="molecule type" value="Genomic_DNA"/>
</dbReference>
<dbReference type="Proteomes" id="UP001304071">
    <property type="component" value="Chromosome 1"/>
</dbReference>
<keyword evidence="3" id="KW-1185">Reference proteome</keyword>
<sequence length="137" mass="15042">MRKIGILAFGLLGCSMAVQAAENDNKLAVGMAVDQQLSAVFDVNDQYRFVLGNQGAAFDYIFKRGQFDDPSIPVTWYVGAGGWSQWDHDEFGVRVPVGVNWAANKHIDVYGQVHPELDLYSGPDLQLGAAVGVTYRF</sequence>
<evidence type="ECO:0008006" key="4">
    <source>
        <dbReference type="Google" id="ProtNLM"/>
    </source>
</evidence>
<evidence type="ECO:0000256" key="1">
    <source>
        <dbReference type="SAM" id="SignalP"/>
    </source>
</evidence>
<evidence type="ECO:0000313" key="3">
    <source>
        <dbReference type="Proteomes" id="UP001304071"/>
    </source>
</evidence>
<protein>
    <recommendedName>
        <fullName evidence="4">Outer membrane protein beta-barrel domain-containing protein</fullName>
    </recommendedName>
</protein>
<feature type="signal peptide" evidence="1">
    <location>
        <begin position="1"/>
        <end position="20"/>
    </location>
</feature>
<name>A0ABZ0QFM7_9VIBR</name>
<proteinExistence type="predicted"/>
<organism evidence="2 3">
    <name type="scientific">Vibrio porteresiae DSM 19223</name>
    <dbReference type="NCBI Taxonomy" id="1123496"/>
    <lineage>
        <taxon>Bacteria</taxon>
        <taxon>Pseudomonadati</taxon>
        <taxon>Pseudomonadota</taxon>
        <taxon>Gammaproteobacteria</taxon>
        <taxon>Vibrionales</taxon>
        <taxon>Vibrionaceae</taxon>
        <taxon>Vibrio</taxon>
    </lineage>
</organism>
<accession>A0ABZ0QFM7</accession>
<feature type="chain" id="PRO_5045859753" description="Outer membrane protein beta-barrel domain-containing protein" evidence="1">
    <location>
        <begin position="21"/>
        <end position="137"/>
    </location>
</feature>